<dbReference type="InterPro" id="IPR002999">
    <property type="entry name" value="Tudor"/>
</dbReference>
<evidence type="ECO:0000313" key="4">
    <source>
        <dbReference type="Proteomes" id="UP000095300"/>
    </source>
</evidence>
<dbReference type="Proteomes" id="UP000095300">
    <property type="component" value="Unassembled WGS sequence"/>
</dbReference>
<evidence type="ECO:0000259" key="2">
    <source>
        <dbReference type="PROSITE" id="PS50304"/>
    </source>
</evidence>
<keyword evidence="4" id="KW-1185">Reference proteome</keyword>
<feature type="compositionally biased region" description="Basic and acidic residues" evidence="1">
    <location>
        <begin position="397"/>
        <end position="406"/>
    </location>
</feature>
<proteinExistence type="predicted"/>
<dbReference type="SMART" id="SM00333">
    <property type="entry name" value="TUDOR"/>
    <property type="match status" value="1"/>
</dbReference>
<accession>A0A1I8QA47</accession>
<dbReference type="PANTHER" id="PTHR22948:SF29">
    <property type="entry name" value="FI02030P-RELATED"/>
    <property type="match status" value="1"/>
</dbReference>
<dbReference type="AlphaFoldDB" id="A0A1I8QA47"/>
<dbReference type="Gene3D" id="2.30.30.140">
    <property type="match status" value="1"/>
</dbReference>
<dbReference type="PROSITE" id="PS50304">
    <property type="entry name" value="TUDOR"/>
    <property type="match status" value="1"/>
</dbReference>
<dbReference type="PANTHER" id="PTHR22948">
    <property type="entry name" value="TUDOR DOMAIN CONTAINING PROTEIN"/>
    <property type="match status" value="1"/>
</dbReference>
<dbReference type="Pfam" id="PF00567">
    <property type="entry name" value="TUDOR"/>
    <property type="match status" value="1"/>
</dbReference>
<reference evidence="3" key="1">
    <citation type="submission" date="2020-05" db="UniProtKB">
        <authorList>
            <consortium name="EnsemblMetazoa"/>
        </authorList>
    </citation>
    <scope>IDENTIFICATION</scope>
    <source>
        <strain evidence="3">USDA</strain>
    </source>
</reference>
<dbReference type="VEuPathDB" id="VectorBase:SCAU015259"/>
<protein>
    <recommendedName>
        <fullName evidence="2">Tudor domain-containing protein</fullName>
    </recommendedName>
</protein>
<dbReference type="CDD" id="cd20379">
    <property type="entry name" value="Tudor_dTUD-like"/>
    <property type="match status" value="1"/>
</dbReference>
<sequence>MDPKTRKMDMNIMHNMCQKELQKLQQNIDRFVVNSEKAKALISTTGELNCGTRASNNVLAFIEFDRYMAQITTILNMARKFNIQLELNDFPDAPFSDLADKNSRLFHEILQRSIFRQKFDLFAPDNCVLTHLHGSNFNESHSADCNNNAERNAIELPLPCGDENPISNENSAIKLNLYAYNVDQYLQTILPKRGFSHFTFGYIFSAMITYVKDPNTLTFYICERNKYLNIVQINRLCDQMPKRCLTTSDKLFCVWLKNCDSVKIVSRAVLLPEKFCQEPQSVLLVDSGERIHLNDEWELFEMTPEQKKIPPLAVKCILKGTCDPRGLLVTDHSKCKTILMAREHKMEKFKVLGIEDDKLEVIMLATKEESRQSLLSSPPSTAIKTTSCFIDESASASEEKDFNPSKDRHRKTSEMNQTITTKTRLDNINPFLNSFLLEDEAGSGKSNNHMPLPISSVYGNSPSECTLNSCKSVNIGANLQVTVTYITNPLNFYGVIDDFSNGETFFWSDADITPTQKELSSLPKLNSFVLARYDKDGHWYRARIIDIIPNDDLYKVFYIDFGNTEVVSQICIASCNPEQILSPPQANLFRIHGIELAYNEDNFLSEDNMHSKFKMATQALVGILLNQTINVKVVDRSRKFGYDEIIVSFFDKTLYENITLILLHTEVVKIA</sequence>
<dbReference type="FunFam" id="2.30.30.140:FF:000018">
    <property type="entry name" value="Serine/threonine-protein kinase 31"/>
    <property type="match status" value="1"/>
</dbReference>
<gene>
    <name evidence="3" type="primary">106084868</name>
</gene>
<dbReference type="SUPFAM" id="SSF63748">
    <property type="entry name" value="Tudor/PWWP/MBT"/>
    <property type="match status" value="1"/>
</dbReference>
<name>A0A1I8QA47_STOCA</name>
<organism evidence="3 4">
    <name type="scientific">Stomoxys calcitrans</name>
    <name type="common">Stable fly</name>
    <name type="synonym">Conops calcitrans</name>
    <dbReference type="NCBI Taxonomy" id="35570"/>
    <lineage>
        <taxon>Eukaryota</taxon>
        <taxon>Metazoa</taxon>
        <taxon>Ecdysozoa</taxon>
        <taxon>Arthropoda</taxon>
        <taxon>Hexapoda</taxon>
        <taxon>Insecta</taxon>
        <taxon>Pterygota</taxon>
        <taxon>Neoptera</taxon>
        <taxon>Endopterygota</taxon>
        <taxon>Diptera</taxon>
        <taxon>Brachycera</taxon>
        <taxon>Muscomorpha</taxon>
        <taxon>Muscoidea</taxon>
        <taxon>Muscidae</taxon>
        <taxon>Stomoxys</taxon>
    </lineage>
</organism>
<feature type="domain" description="Tudor" evidence="2">
    <location>
        <begin position="522"/>
        <end position="582"/>
    </location>
</feature>
<dbReference type="EnsemblMetazoa" id="SCAU015259-RA">
    <property type="protein sequence ID" value="SCAU015259-PA"/>
    <property type="gene ID" value="SCAU015259"/>
</dbReference>
<dbReference type="InterPro" id="IPR050621">
    <property type="entry name" value="Tudor_domain_containing"/>
</dbReference>
<dbReference type="STRING" id="35570.A0A1I8QA47"/>
<feature type="region of interest" description="Disordered" evidence="1">
    <location>
        <begin position="394"/>
        <end position="415"/>
    </location>
</feature>
<evidence type="ECO:0000313" key="3">
    <source>
        <dbReference type="EnsemblMetazoa" id="SCAU015259-PA"/>
    </source>
</evidence>
<evidence type="ECO:0000256" key="1">
    <source>
        <dbReference type="SAM" id="MobiDB-lite"/>
    </source>
</evidence>